<organism evidence="1 2">
    <name type="scientific">Oldenlandia corymbosa var. corymbosa</name>
    <dbReference type="NCBI Taxonomy" id="529605"/>
    <lineage>
        <taxon>Eukaryota</taxon>
        <taxon>Viridiplantae</taxon>
        <taxon>Streptophyta</taxon>
        <taxon>Embryophyta</taxon>
        <taxon>Tracheophyta</taxon>
        <taxon>Spermatophyta</taxon>
        <taxon>Magnoliopsida</taxon>
        <taxon>eudicotyledons</taxon>
        <taxon>Gunneridae</taxon>
        <taxon>Pentapetalae</taxon>
        <taxon>asterids</taxon>
        <taxon>lamiids</taxon>
        <taxon>Gentianales</taxon>
        <taxon>Rubiaceae</taxon>
        <taxon>Rubioideae</taxon>
        <taxon>Spermacoceae</taxon>
        <taxon>Hedyotis-Oldenlandia complex</taxon>
        <taxon>Oldenlandia</taxon>
    </lineage>
</organism>
<keyword evidence="2" id="KW-1185">Reference proteome</keyword>
<evidence type="ECO:0000313" key="2">
    <source>
        <dbReference type="Proteomes" id="UP001161247"/>
    </source>
</evidence>
<name>A0AAV1CV67_OLDCO</name>
<dbReference type="EMBL" id="OX459120">
    <property type="protein sequence ID" value="CAI9099126.1"/>
    <property type="molecule type" value="Genomic_DNA"/>
</dbReference>
<dbReference type="PANTHER" id="PTHR47718:SF17">
    <property type="entry name" value="PROTEIN FAR1-RELATED SEQUENCE 5-LIKE"/>
    <property type="match status" value="1"/>
</dbReference>
<protein>
    <submittedName>
        <fullName evidence="1">OLC1v1035897C1</fullName>
    </submittedName>
</protein>
<proteinExistence type="predicted"/>
<reference evidence="1" key="1">
    <citation type="submission" date="2023-03" db="EMBL/GenBank/DDBJ databases">
        <authorList>
            <person name="Julca I."/>
        </authorList>
    </citation>
    <scope>NUCLEOTIDE SEQUENCE</scope>
</reference>
<dbReference type="Proteomes" id="UP001161247">
    <property type="component" value="Chromosome 3"/>
</dbReference>
<gene>
    <name evidence="1" type="ORF">OLC1_LOCUS9207</name>
</gene>
<sequence length="588" mass="65005">MAGDDRGVEAAMGVGDRGVEVDTAGGDRVVETATAFSDRGKAPIPPEWRNGDWIDNMLSSDRVMSYVVNDSVLMNAECSGIKSIEQPWCASKSTQGHSSVVDQLESECGEDNSGNELRVDNVMLEEDALHKEISSVTKNNDLAVFTLVGYKRSSGNGDVCHERVNFRCGCPAYIHLTVDKDGLWTCTKHLVDHNHDLVPNEMIGLLQSQREVDENDMKIIRDVTRSGIPLVDAFKFVAKLHEGSLNMKYTLRDAYNYERPGVGFEGAVRGEDLRCSQGDINSYLPGDPFLESIRRVYTVEAFREVQQLHRDGMLCRQEQLETKGYGAKSSIANEGDGKAARPLLWKALIMRRFSDLVYASEYNKDAKKCCDEAVDRLKEELGSFIGSNNNDESVDNDGVIKNPAIKRKKFGPRNERPKSILEKACNKVRGRKTNARIAADRTRASVASNLHYQSMPFPYPKGVAQHFTGSGSFAAVNASHQSMPSLSVNSGGFSFANPSVAAQHFSWAWAFTSVNASDQSMPFINQNSGEFSFPIPKGASQEFQGESTFAAVNPSHQNMTFMNENFGGFSFPNRREASREAGAQRFFN</sequence>
<accession>A0AAV1CV67</accession>
<dbReference type="AlphaFoldDB" id="A0AAV1CV67"/>
<dbReference type="PANTHER" id="PTHR47718">
    <property type="entry name" value="OS01G0519700 PROTEIN"/>
    <property type="match status" value="1"/>
</dbReference>
<evidence type="ECO:0000313" key="1">
    <source>
        <dbReference type="EMBL" id="CAI9099126.1"/>
    </source>
</evidence>